<comment type="caution">
    <text evidence="1">The sequence shown here is derived from an EMBL/GenBank/DDBJ whole genome shotgun (WGS) entry which is preliminary data.</text>
</comment>
<evidence type="ECO:0000313" key="2">
    <source>
        <dbReference type="Proteomes" id="UP000003480"/>
    </source>
</evidence>
<dbReference type="HOGENOM" id="CLU_3254059_0_0_3"/>
<sequence length="42" mass="4734">MALNWLFGSSRLCVIINAWSRAKVEPLEMRCQGDPSNEVIVV</sequence>
<dbReference type="Proteomes" id="UP000003480">
    <property type="component" value="Unassembled WGS sequence"/>
</dbReference>
<reference evidence="1 2" key="1">
    <citation type="submission" date="2012-04" db="EMBL/GenBank/DDBJ databases">
        <authorList>
            <person name="Genoscope - CEA"/>
        </authorList>
    </citation>
    <scope>NUCLEOTIDE SEQUENCE [LARGE SCALE GENOMIC DNA]</scope>
    <source>
        <strain evidence="1 2">9443</strain>
    </source>
</reference>
<gene>
    <name evidence="1" type="ORF">MICAC_5830001</name>
</gene>
<protein>
    <submittedName>
        <fullName evidence="1">Uncharacterized protein</fullName>
    </submittedName>
</protein>
<organism evidence="1 2">
    <name type="scientific">Microcystis aeruginosa PCC 9443</name>
    <dbReference type="NCBI Taxonomy" id="1160281"/>
    <lineage>
        <taxon>Bacteria</taxon>
        <taxon>Bacillati</taxon>
        <taxon>Cyanobacteriota</taxon>
        <taxon>Cyanophyceae</taxon>
        <taxon>Oscillatoriophycideae</taxon>
        <taxon>Chroococcales</taxon>
        <taxon>Microcystaceae</taxon>
        <taxon>Microcystis</taxon>
    </lineage>
</organism>
<name>I4G9P8_MICAE</name>
<accession>I4G9P8</accession>
<proteinExistence type="predicted"/>
<dbReference type="EMBL" id="CAIJ01000538">
    <property type="protein sequence ID" value="CCI04659.1"/>
    <property type="molecule type" value="Genomic_DNA"/>
</dbReference>
<dbReference type="AlphaFoldDB" id="I4G9P8"/>
<evidence type="ECO:0000313" key="1">
    <source>
        <dbReference type="EMBL" id="CCI04659.1"/>
    </source>
</evidence>